<dbReference type="InterPro" id="IPR011063">
    <property type="entry name" value="TilS/TtcA_N"/>
</dbReference>
<evidence type="ECO:0000256" key="7">
    <source>
        <dbReference type="HAMAP-Rule" id="MF_01161"/>
    </source>
</evidence>
<feature type="domain" description="tRNA(Ile)-lysidine synthase substrate-binding" evidence="9">
    <location>
        <begin position="241"/>
        <end position="304"/>
    </location>
</feature>
<evidence type="ECO:0000256" key="5">
    <source>
        <dbReference type="ARBA" id="ARBA00022840"/>
    </source>
</evidence>
<comment type="function">
    <text evidence="7">Ligates lysine onto the cytidine present at position 34 of the AUA codon-specific tRNA(Ile) that contains the anticodon CAU, in an ATP-dependent manner. Cytidine is converted to lysidine, thus changing the amino acid specificity of the tRNA from methionine to isoleucine.</text>
</comment>
<evidence type="ECO:0000256" key="4">
    <source>
        <dbReference type="ARBA" id="ARBA00022741"/>
    </source>
</evidence>
<evidence type="ECO:0000259" key="9">
    <source>
        <dbReference type="Pfam" id="PF09179"/>
    </source>
</evidence>
<evidence type="ECO:0000256" key="3">
    <source>
        <dbReference type="ARBA" id="ARBA00022694"/>
    </source>
</evidence>
<keyword evidence="2 7" id="KW-0436">Ligase</keyword>
<name>A0A1G9MXN6_9ACTN</name>
<comment type="catalytic activity">
    <reaction evidence="6 7">
        <text>cytidine(34) in tRNA(Ile2) + L-lysine + ATP = lysidine(34) in tRNA(Ile2) + AMP + diphosphate + H(+)</text>
        <dbReference type="Rhea" id="RHEA:43744"/>
        <dbReference type="Rhea" id="RHEA-COMP:10625"/>
        <dbReference type="Rhea" id="RHEA-COMP:10670"/>
        <dbReference type="ChEBI" id="CHEBI:15378"/>
        <dbReference type="ChEBI" id="CHEBI:30616"/>
        <dbReference type="ChEBI" id="CHEBI:32551"/>
        <dbReference type="ChEBI" id="CHEBI:33019"/>
        <dbReference type="ChEBI" id="CHEBI:82748"/>
        <dbReference type="ChEBI" id="CHEBI:83665"/>
        <dbReference type="ChEBI" id="CHEBI:456215"/>
        <dbReference type="EC" id="6.3.4.19"/>
    </reaction>
</comment>
<evidence type="ECO:0000256" key="6">
    <source>
        <dbReference type="ARBA" id="ARBA00048539"/>
    </source>
</evidence>
<comment type="similarity">
    <text evidence="7">Belongs to the tRNA(Ile)-lysidine synthase family.</text>
</comment>
<keyword evidence="4 7" id="KW-0547">Nucleotide-binding</keyword>
<dbReference type="PANTHER" id="PTHR43033">
    <property type="entry name" value="TRNA(ILE)-LYSIDINE SYNTHASE-RELATED"/>
    <property type="match status" value="1"/>
</dbReference>
<dbReference type="SUPFAM" id="SSF52402">
    <property type="entry name" value="Adenine nucleotide alpha hydrolases-like"/>
    <property type="match status" value="1"/>
</dbReference>
<feature type="binding site" evidence="7">
    <location>
        <begin position="31"/>
        <end position="36"/>
    </location>
    <ligand>
        <name>ATP</name>
        <dbReference type="ChEBI" id="CHEBI:30616"/>
    </ligand>
</feature>
<comment type="subcellular location">
    <subcellularLocation>
        <location evidence="7">Cytoplasm</location>
    </subcellularLocation>
</comment>
<dbReference type="STRING" id="686624.SAMN04488242_2814"/>
<evidence type="ECO:0000313" key="10">
    <source>
        <dbReference type="EMBL" id="SDL78989.1"/>
    </source>
</evidence>
<dbReference type="InterPro" id="IPR012795">
    <property type="entry name" value="tRNA_Ile_lys_synt_N"/>
</dbReference>
<dbReference type="InterPro" id="IPR015262">
    <property type="entry name" value="tRNA_Ile_lys_synt_subst-bd"/>
</dbReference>
<dbReference type="AlphaFoldDB" id="A0A1G9MXN6"/>
<dbReference type="SUPFAM" id="SSF82829">
    <property type="entry name" value="MesJ substrate recognition domain-like"/>
    <property type="match status" value="1"/>
</dbReference>
<sequence length="308" mass="32885">MAKRELGPAALEVAQAVANAWPGGEVVVGVSGGADSLALALGAKWCAEKRGGTVRAVIVDHQLQQNSGDIAEHVRGTLEVRGVHAEVRKVDVEPSVEGVEAAARDSRLDALAQDGLPVLLGHTLDDQAEQVFLGLIRGSGIRSLAGMAPARGPFVRPLLGVRRSTTEQACVEWDIRYWSDPMNLDDAFTRVRVRKWLADFEGVVGRDIVPSLGRSAELARADADLLDQLARDAVATLDGPLPVDAVKDLPEALRWRVLKNWLTRGGAVVGMGHVLAVDSLVSAWHGQGPIDVPCARVQRTDGELRLLG</sequence>
<organism evidence="10 11">
    <name type="scientific">Tessaracoccus oleiagri</name>
    <dbReference type="NCBI Taxonomy" id="686624"/>
    <lineage>
        <taxon>Bacteria</taxon>
        <taxon>Bacillati</taxon>
        <taxon>Actinomycetota</taxon>
        <taxon>Actinomycetes</taxon>
        <taxon>Propionibacteriales</taxon>
        <taxon>Propionibacteriaceae</taxon>
        <taxon>Tessaracoccus</taxon>
    </lineage>
</organism>
<dbReference type="NCBIfam" id="TIGR02432">
    <property type="entry name" value="lysidine_TilS_N"/>
    <property type="match status" value="1"/>
</dbReference>
<dbReference type="EMBL" id="FNGP01000006">
    <property type="protein sequence ID" value="SDL78989.1"/>
    <property type="molecule type" value="Genomic_DNA"/>
</dbReference>
<dbReference type="Gene3D" id="3.40.50.620">
    <property type="entry name" value="HUPs"/>
    <property type="match status" value="1"/>
</dbReference>
<proteinExistence type="inferred from homology"/>
<dbReference type="GO" id="GO:0005524">
    <property type="term" value="F:ATP binding"/>
    <property type="evidence" value="ECO:0007669"/>
    <property type="project" value="UniProtKB-UniRule"/>
</dbReference>
<dbReference type="RefSeq" id="WP_093253471.1">
    <property type="nucleotide sequence ID" value="NZ_FNGP01000006.1"/>
</dbReference>
<feature type="domain" description="tRNA(Ile)-lysidine/2-thiocytidine synthase N-terminal" evidence="8">
    <location>
        <begin position="26"/>
        <end position="195"/>
    </location>
</feature>
<keyword evidence="11" id="KW-1185">Reference proteome</keyword>
<keyword evidence="5 7" id="KW-0067">ATP-binding</keyword>
<dbReference type="GO" id="GO:0005737">
    <property type="term" value="C:cytoplasm"/>
    <property type="evidence" value="ECO:0007669"/>
    <property type="project" value="UniProtKB-SubCell"/>
</dbReference>
<dbReference type="InterPro" id="IPR014729">
    <property type="entry name" value="Rossmann-like_a/b/a_fold"/>
</dbReference>
<evidence type="ECO:0000259" key="8">
    <source>
        <dbReference type="Pfam" id="PF01171"/>
    </source>
</evidence>
<evidence type="ECO:0000256" key="2">
    <source>
        <dbReference type="ARBA" id="ARBA00022598"/>
    </source>
</evidence>
<dbReference type="Pfam" id="PF09179">
    <property type="entry name" value="TilS"/>
    <property type="match status" value="1"/>
</dbReference>
<dbReference type="InterPro" id="IPR012094">
    <property type="entry name" value="tRNA_Ile_lys_synt"/>
</dbReference>
<gene>
    <name evidence="7" type="primary">tilS</name>
    <name evidence="10" type="ORF">SAMN04488242_2814</name>
</gene>
<dbReference type="GO" id="GO:0032267">
    <property type="term" value="F:tRNA(Ile)-lysidine synthase activity"/>
    <property type="evidence" value="ECO:0007669"/>
    <property type="project" value="UniProtKB-EC"/>
</dbReference>
<dbReference type="HAMAP" id="MF_01161">
    <property type="entry name" value="tRNA_Ile_lys_synt"/>
    <property type="match status" value="1"/>
</dbReference>
<accession>A0A1G9MXN6</accession>
<reference evidence="10 11" key="1">
    <citation type="submission" date="2016-10" db="EMBL/GenBank/DDBJ databases">
        <authorList>
            <person name="de Groot N.N."/>
        </authorList>
    </citation>
    <scope>NUCLEOTIDE SEQUENCE [LARGE SCALE GENOMIC DNA]</scope>
    <source>
        <strain evidence="10 11">CGMCC 1.9159</strain>
    </source>
</reference>
<dbReference type="GO" id="GO:0006400">
    <property type="term" value="P:tRNA modification"/>
    <property type="evidence" value="ECO:0007669"/>
    <property type="project" value="UniProtKB-UniRule"/>
</dbReference>
<dbReference type="Proteomes" id="UP000199475">
    <property type="component" value="Unassembled WGS sequence"/>
</dbReference>
<protein>
    <recommendedName>
        <fullName evidence="7">tRNA(Ile)-lysidine synthase</fullName>
        <ecNumber evidence="7">6.3.4.19</ecNumber>
    </recommendedName>
    <alternativeName>
        <fullName evidence="7">tRNA(Ile)-2-lysyl-cytidine synthase</fullName>
    </alternativeName>
    <alternativeName>
        <fullName evidence="7">tRNA(Ile)-lysidine synthetase</fullName>
    </alternativeName>
</protein>
<comment type="domain">
    <text evidence="7">The N-terminal region contains the highly conserved SGGXDS motif, predicted to be a P-loop motif involved in ATP binding.</text>
</comment>
<dbReference type="CDD" id="cd01992">
    <property type="entry name" value="TilS_N"/>
    <property type="match status" value="1"/>
</dbReference>
<dbReference type="PANTHER" id="PTHR43033:SF1">
    <property type="entry name" value="TRNA(ILE)-LYSIDINE SYNTHASE-RELATED"/>
    <property type="match status" value="1"/>
</dbReference>
<dbReference type="EC" id="6.3.4.19" evidence="7"/>
<dbReference type="Pfam" id="PF01171">
    <property type="entry name" value="ATP_bind_3"/>
    <property type="match status" value="1"/>
</dbReference>
<dbReference type="OrthoDB" id="5244702at2"/>
<evidence type="ECO:0000256" key="1">
    <source>
        <dbReference type="ARBA" id="ARBA00022490"/>
    </source>
</evidence>
<evidence type="ECO:0000313" key="11">
    <source>
        <dbReference type="Proteomes" id="UP000199475"/>
    </source>
</evidence>
<keyword evidence="3 7" id="KW-0819">tRNA processing</keyword>
<dbReference type="Gene3D" id="1.20.59.20">
    <property type="match status" value="1"/>
</dbReference>
<keyword evidence="1 7" id="KW-0963">Cytoplasm</keyword>